<evidence type="ECO:0000256" key="1">
    <source>
        <dbReference type="ARBA" id="ARBA00005791"/>
    </source>
</evidence>
<evidence type="ECO:0000259" key="7">
    <source>
        <dbReference type="PROSITE" id="PS51352"/>
    </source>
</evidence>
<feature type="domain" description="Thioredoxin" evidence="7">
    <location>
        <begin position="35"/>
        <end position="227"/>
    </location>
</feature>
<dbReference type="KEGG" id="bko:CKF48_08485"/>
<dbReference type="Proteomes" id="UP000215137">
    <property type="component" value="Chromosome"/>
</dbReference>
<keyword evidence="4" id="KW-1015">Disulfide bond</keyword>
<dbReference type="InterPro" id="IPR013766">
    <property type="entry name" value="Thioredoxin_domain"/>
</dbReference>
<dbReference type="PANTHER" id="PTHR13887">
    <property type="entry name" value="GLUTATHIONE S-TRANSFERASE KAPPA"/>
    <property type="match status" value="1"/>
</dbReference>
<accession>A0A248TGM2</accession>
<comment type="similarity">
    <text evidence="1">Belongs to the thioredoxin family. DsbA subfamily.</text>
</comment>
<dbReference type="AlphaFoldDB" id="A0A248TGM2"/>
<dbReference type="Gene3D" id="3.40.30.10">
    <property type="entry name" value="Glutaredoxin"/>
    <property type="match status" value="1"/>
</dbReference>
<evidence type="ECO:0000256" key="3">
    <source>
        <dbReference type="ARBA" id="ARBA00023002"/>
    </source>
</evidence>
<keyword evidence="2" id="KW-0732">Signal</keyword>
<keyword evidence="3" id="KW-0560">Oxidoreductase</keyword>
<dbReference type="InterPro" id="IPR012336">
    <property type="entry name" value="Thioredoxin-like_fold"/>
</dbReference>
<dbReference type="InterPro" id="IPR036249">
    <property type="entry name" value="Thioredoxin-like_sf"/>
</dbReference>
<keyword evidence="5" id="KW-0676">Redox-active center</keyword>
<dbReference type="RefSeq" id="WP_095370931.1">
    <property type="nucleotide sequence ID" value="NZ_CP022983.1"/>
</dbReference>
<dbReference type="PANTHER" id="PTHR13887:SF14">
    <property type="entry name" value="DISULFIDE BOND FORMATION PROTEIN D"/>
    <property type="match status" value="1"/>
</dbReference>
<evidence type="ECO:0000256" key="2">
    <source>
        <dbReference type="ARBA" id="ARBA00022729"/>
    </source>
</evidence>
<evidence type="ECO:0000256" key="5">
    <source>
        <dbReference type="ARBA" id="ARBA00023284"/>
    </source>
</evidence>
<evidence type="ECO:0000256" key="6">
    <source>
        <dbReference type="SAM" id="Phobius"/>
    </source>
</evidence>
<dbReference type="SUPFAM" id="SSF52833">
    <property type="entry name" value="Thioredoxin-like"/>
    <property type="match status" value="1"/>
</dbReference>
<protein>
    <submittedName>
        <fullName evidence="8">Dihydroneopterin aldolase</fullName>
    </submittedName>
</protein>
<dbReference type="PROSITE" id="PS51352">
    <property type="entry name" value="THIOREDOXIN_2"/>
    <property type="match status" value="1"/>
</dbReference>
<gene>
    <name evidence="8" type="ORF">CKF48_08485</name>
</gene>
<name>A0A248TGM2_9BACI</name>
<keyword evidence="6" id="KW-0472">Membrane</keyword>
<keyword evidence="6" id="KW-1133">Transmembrane helix</keyword>
<dbReference type="GO" id="GO:0016491">
    <property type="term" value="F:oxidoreductase activity"/>
    <property type="evidence" value="ECO:0007669"/>
    <property type="project" value="UniProtKB-KW"/>
</dbReference>
<keyword evidence="9" id="KW-1185">Reference proteome</keyword>
<evidence type="ECO:0000313" key="9">
    <source>
        <dbReference type="Proteomes" id="UP000215137"/>
    </source>
</evidence>
<sequence>MGTNKNQFQPMKLLFFITIIVVIAVVIMVFINNQGNEKDEYTSFENAPPIEGQPVLGKAESPVQIVEFGDFKCPACKQWGETIYPQLVEDYVDTNQVNFSYINVLFHGDESKLGSVAAEAVHLLEPDAYWAFHKGLFDKQPESGQHDSVWLTTEVLEEVVAETTSIPLEDLLAEMKKSATIEAVNHDTSLVGEYEVQLTPTIMINDKMVTDPFDYDSIKRLIEEELEG</sequence>
<keyword evidence="6" id="KW-0812">Transmembrane</keyword>
<dbReference type="OrthoDB" id="117402at2"/>
<feature type="transmembrane region" description="Helical" evidence="6">
    <location>
        <begin position="12"/>
        <end position="31"/>
    </location>
</feature>
<proteinExistence type="inferred from homology"/>
<organism evidence="8 9">
    <name type="scientific">Cytobacillus kochii</name>
    <dbReference type="NCBI Taxonomy" id="859143"/>
    <lineage>
        <taxon>Bacteria</taxon>
        <taxon>Bacillati</taxon>
        <taxon>Bacillota</taxon>
        <taxon>Bacilli</taxon>
        <taxon>Bacillales</taxon>
        <taxon>Bacillaceae</taxon>
        <taxon>Cytobacillus</taxon>
    </lineage>
</organism>
<dbReference type="Pfam" id="PF13462">
    <property type="entry name" value="Thioredoxin_4"/>
    <property type="match status" value="1"/>
</dbReference>
<reference evidence="8 9" key="1">
    <citation type="submission" date="2017-08" db="EMBL/GenBank/DDBJ databases">
        <title>Complete Genome Sequence of Bacillus kochii Oregon-R-modENCODE STRAIN BDGP4, isolated from Drosophila melanogaster gut.</title>
        <authorList>
            <person name="Wan K.H."/>
            <person name="Yu C."/>
            <person name="Park S."/>
            <person name="Hammonds A.S."/>
            <person name="Booth B.W."/>
            <person name="Celniker S.E."/>
        </authorList>
    </citation>
    <scope>NUCLEOTIDE SEQUENCE [LARGE SCALE GENOMIC DNA]</scope>
    <source>
        <strain evidence="8 9">BDGP4</strain>
    </source>
</reference>
<dbReference type="EMBL" id="CP022983">
    <property type="protein sequence ID" value="ASV67357.1"/>
    <property type="molecule type" value="Genomic_DNA"/>
</dbReference>
<evidence type="ECO:0000313" key="8">
    <source>
        <dbReference type="EMBL" id="ASV67357.1"/>
    </source>
</evidence>
<evidence type="ECO:0000256" key="4">
    <source>
        <dbReference type="ARBA" id="ARBA00023157"/>
    </source>
</evidence>